<gene>
    <name evidence="3" type="ORF">GCM10011573_20270</name>
</gene>
<evidence type="ECO:0000256" key="1">
    <source>
        <dbReference type="SAM" id="MobiDB-lite"/>
    </source>
</evidence>
<evidence type="ECO:0000313" key="3">
    <source>
        <dbReference type="EMBL" id="GGC90541.1"/>
    </source>
</evidence>
<protein>
    <recommendedName>
        <fullName evidence="5">WxL domain-containing protein</fullName>
    </recommendedName>
</protein>
<feature type="signal peptide" evidence="2">
    <location>
        <begin position="1"/>
        <end position="27"/>
    </location>
</feature>
<dbReference type="Proteomes" id="UP000630615">
    <property type="component" value="Unassembled WGS sequence"/>
</dbReference>
<evidence type="ECO:0000256" key="2">
    <source>
        <dbReference type="SAM" id="SignalP"/>
    </source>
</evidence>
<dbReference type="RefSeq" id="WP_088270965.1">
    <property type="nucleotide sequence ID" value="NZ_BMKI01000003.1"/>
</dbReference>
<reference evidence="4" key="1">
    <citation type="journal article" date="2019" name="Int. J. Syst. Evol. Microbiol.">
        <title>The Global Catalogue of Microorganisms (GCM) 10K type strain sequencing project: providing services to taxonomists for standard genome sequencing and annotation.</title>
        <authorList>
            <consortium name="The Broad Institute Genomics Platform"/>
            <consortium name="The Broad Institute Genome Sequencing Center for Infectious Disease"/>
            <person name="Wu L."/>
            <person name="Ma J."/>
        </authorList>
    </citation>
    <scope>NUCLEOTIDE SEQUENCE [LARGE SCALE GENOMIC DNA]</scope>
    <source>
        <strain evidence="4">CGMCC 1.15942</strain>
    </source>
</reference>
<organism evidence="3 4">
    <name type="scientific">Enterococcus wangshanyuanii</name>
    <dbReference type="NCBI Taxonomy" id="2005703"/>
    <lineage>
        <taxon>Bacteria</taxon>
        <taxon>Bacillati</taxon>
        <taxon>Bacillota</taxon>
        <taxon>Bacilli</taxon>
        <taxon>Lactobacillales</taxon>
        <taxon>Enterococcaceae</taxon>
        <taxon>Enterococcus</taxon>
    </lineage>
</organism>
<name>A0ABQ1PAT5_9ENTE</name>
<proteinExistence type="predicted"/>
<comment type="caution">
    <text evidence="3">The sequence shown here is derived from an EMBL/GenBank/DDBJ whole genome shotgun (WGS) entry which is preliminary data.</text>
</comment>
<evidence type="ECO:0000313" key="4">
    <source>
        <dbReference type="Proteomes" id="UP000630615"/>
    </source>
</evidence>
<dbReference type="EMBL" id="BMKI01000003">
    <property type="protein sequence ID" value="GGC90541.1"/>
    <property type="molecule type" value="Genomic_DNA"/>
</dbReference>
<evidence type="ECO:0008006" key="5">
    <source>
        <dbReference type="Google" id="ProtNLM"/>
    </source>
</evidence>
<feature type="chain" id="PRO_5046807904" description="WxL domain-containing protein" evidence="2">
    <location>
        <begin position="28"/>
        <end position="822"/>
    </location>
</feature>
<feature type="compositionally biased region" description="Acidic residues" evidence="1">
    <location>
        <begin position="51"/>
        <end position="67"/>
    </location>
</feature>
<sequence>MKKRLLVKVSCAVLIFAALMPMTHALAQTKTVTSDEITEHYKSKDLTTSEEQQEDDALESSELESEETQATIETTDAELDEEINLDDNFTRLLTDFGEEYTRDKFNIDSSFETLTPGTTKDGFITAENGVLFGFRGMMDRARAGVNTSGTYSHGYLEPIILKKGSSATADRSYVYNNSYYFTAQSINPYVNGTRINKGSNNAVIGLGNSGITRYSYQKDKEIHFFKKDSEDSNVGELRAVMYTEDGFDIEFSLVLDKVKGVSSQRWKFINNRDEDIDFGVMEYVDTFVDSDSVPIYSLGGDKGFYMQVKGKEQFNVILQDKNNEWISDYTHYIPGMITGSTSGGYTSVRYNNAFGDDFSIPGYEGRDWTRNQQMIPGRDSGYQLGTDVKTLKPGESMTTGADYYYGDAKTEPELEADTDEHIFYDTASTVADIHYELDDIEGDHDKLYIKYNDEEAELVEEVDLDETHHTSGNIKLDQSRLHLGDNTVELYSENNLEVKSNVVSLDEEIRHLEATPEITKVKQHEELDLTSFGEIIKEHNTIHDPVLSHGADGPADTSNIGFKWSDVILADSKTPDIDKIDLKVPTNIYNKNTEFFDLELVAIDAIDVELTVKEINACENEAALFALIQEKAELKAWNMDDGSDPSAAVTSTTTKAEEGTYKAVITAKSKENKEVTREINVLVEDDEEQELAIIDVPDNIVFEKSAINSSTTYVNKEENVDILLNTSLGVDWLLTVNAENFKNSDGEEVKDILINKRNGVEELVSPTNSSIVMEGSAADASSNYEIMMSKDDGLLLKVKPGQVKSKNYTSVVTWTLTSDPTR</sequence>
<keyword evidence="2" id="KW-0732">Signal</keyword>
<accession>A0ABQ1PAT5</accession>
<keyword evidence="4" id="KW-1185">Reference proteome</keyword>
<feature type="region of interest" description="Disordered" evidence="1">
    <location>
        <begin position="41"/>
        <end position="70"/>
    </location>
</feature>